<evidence type="ECO:0000313" key="11">
    <source>
        <dbReference type="EMBL" id="OWK57657.1"/>
    </source>
</evidence>
<dbReference type="Pfam" id="PF05806">
    <property type="entry name" value="Noggin"/>
    <property type="match status" value="1"/>
</dbReference>
<comment type="caution">
    <text evidence="11">The sequence shown here is derived from an EMBL/GenBank/DDBJ whole genome shotgun (WGS) entry which is preliminary data.</text>
</comment>
<dbReference type="PANTHER" id="PTHR10494">
    <property type="entry name" value="BONE MORPHOGENETIC PROTEIN INHIBITOR, NOGGIN"/>
    <property type="match status" value="1"/>
</dbReference>
<comment type="subcellular location">
    <subcellularLocation>
        <location evidence="1">Secreted</location>
    </subcellularLocation>
</comment>
<keyword evidence="4" id="KW-0964">Secreted</keyword>
<evidence type="ECO:0000313" key="12">
    <source>
        <dbReference type="Proteomes" id="UP000197619"/>
    </source>
</evidence>
<reference evidence="11 12" key="1">
    <citation type="submission" date="2017-05" db="EMBL/GenBank/DDBJ databases">
        <title>Genome of assembly of the Bengalese finch, Lonchura striata domestica.</title>
        <authorList>
            <person name="Colquitt B.M."/>
            <person name="Brainard M.S."/>
        </authorList>
    </citation>
    <scope>NUCLEOTIDE SEQUENCE [LARGE SCALE GENOMIC DNA]</scope>
    <source>
        <strain evidence="11">White83orange57</strain>
    </source>
</reference>
<dbReference type="GO" id="GO:0045596">
    <property type="term" value="P:negative regulation of cell differentiation"/>
    <property type="evidence" value="ECO:0007669"/>
    <property type="project" value="InterPro"/>
</dbReference>
<keyword evidence="12" id="KW-1185">Reference proteome</keyword>
<dbReference type="InterPro" id="IPR008717">
    <property type="entry name" value="Noggin"/>
</dbReference>
<keyword evidence="9" id="KW-0891">Chondrogenesis</keyword>
<keyword evidence="7" id="KW-1015">Disulfide bond</keyword>
<evidence type="ECO:0000256" key="10">
    <source>
        <dbReference type="SAM" id="SignalP"/>
    </source>
</evidence>
<evidence type="ECO:0000256" key="6">
    <source>
        <dbReference type="ARBA" id="ARBA00022782"/>
    </source>
</evidence>
<proteinExistence type="inferred from homology"/>
<dbReference type="Proteomes" id="UP000197619">
    <property type="component" value="Unassembled WGS sequence"/>
</dbReference>
<sequence length="346" mass="38957">MDHSQCLVTIYALVVLLGLRLQQGACQHYLHIRPAPSDNLPLVDLIEHPDPIFDPKEKDLNETLLRSLMGGHFDPNFMAVSLPEDRLGVDDLAELDLLLRQRPSGAMPSEIKGLEFYDGLQPGKKHRLSKKLRRKLQMWLWSQTFCPVLYTWNDLGSRFWPRYVKVGSCYSKRESSGSPEESNEKSNVRLMSQWRFKVMLVNTVGQASSNSTLDRECLIHISGSLHQSSRHLRRFRADSLRVNFDGIRTDVRENSEDPQKISNGTFPMILLSSHAKPDQANTPSSELLRAVSLSQPTATGTVVAKDCQVFKLTAVKDVEVSFMLTLEMSKDFGQMGTQMPGTLNGG</sequence>
<evidence type="ECO:0000256" key="7">
    <source>
        <dbReference type="ARBA" id="ARBA00023157"/>
    </source>
</evidence>
<evidence type="ECO:0000256" key="4">
    <source>
        <dbReference type="ARBA" id="ARBA00022525"/>
    </source>
</evidence>
<dbReference type="Gene3D" id="2.10.90.10">
    <property type="entry name" value="Cystine-knot cytokines"/>
    <property type="match status" value="1"/>
</dbReference>
<feature type="chain" id="PRO_5013007696" evidence="10">
    <location>
        <begin position="27"/>
        <end position="346"/>
    </location>
</feature>
<evidence type="ECO:0000256" key="9">
    <source>
        <dbReference type="ARBA" id="ARBA00023188"/>
    </source>
</evidence>
<accession>A0A218UV37</accession>
<dbReference type="AlphaFoldDB" id="A0A218UV37"/>
<keyword evidence="6" id="KW-0221">Differentiation</keyword>
<protein>
    <submittedName>
        <fullName evidence="11">Noggin</fullName>
    </submittedName>
</protein>
<dbReference type="Gene3D" id="1.10.287.520">
    <property type="entry name" value="Helix hairpin bin"/>
    <property type="match status" value="1"/>
</dbReference>
<keyword evidence="8" id="KW-0325">Glycoprotein</keyword>
<evidence type="ECO:0000256" key="5">
    <source>
        <dbReference type="ARBA" id="ARBA00022729"/>
    </source>
</evidence>
<dbReference type="FunFam" id="1.10.287.520:FF:000001">
    <property type="entry name" value="Noggin"/>
    <property type="match status" value="1"/>
</dbReference>
<gene>
    <name evidence="11" type="primary">NOG_0</name>
    <name evidence="11" type="ORF">RLOC_00009279</name>
</gene>
<dbReference type="PANTHER" id="PTHR10494:SF5">
    <property type="entry name" value="NOGGIN"/>
    <property type="match status" value="1"/>
</dbReference>
<name>A0A218UV37_9PASE</name>
<dbReference type="SUPFAM" id="SSF57501">
    <property type="entry name" value="Cystine-knot cytokines"/>
    <property type="match status" value="1"/>
</dbReference>
<evidence type="ECO:0000256" key="2">
    <source>
        <dbReference type="ARBA" id="ARBA00007480"/>
    </source>
</evidence>
<dbReference type="InterPro" id="IPR029034">
    <property type="entry name" value="Cystine-knot_cytokine"/>
</dbReference>
<keyword evidence="3" id="KW-0217">Developmental protein</keyword>
<evidence type="ECO:0000256" key="8">
    <source>
        <dbReference type="ARBA" id="ARBA00023180"/>
    </source>
</evidence>
<dbReference type="STRING" id="299123.ENSLSDP00000021530"/>
<dbReference type="GO" id="GO:0030514">
    <property type="term" value="P:negative regulation of BMP signaling pathway"/>
    <property type="evidence" value="ECO:0007669"/>
    <property type="project" value="InterPro"/>
</dbReference>
<organism evidence="11 12">
    <name type="scientific">Lonchura striata</name>
    <name type="common">white-rumped munia</name>
    <dbReference type="NCBI Taxonomy" id="40157"/>
    <lineage>
        <taxon>Eukaryota</taxon>
        <taxon>Metazoa</taxon>
        <taxon>Chordata</taxon>
        <taxon>Craniata</taxon>
        <taxon>Vertebrata</taxon>
        <taxon>Euteleostomi</taxon>
        <taxon>Archelosauria</taxon>
        <taxon>Archosauria</taxon>
        <taxon>Dinosauria</taxon>
        <taxon>Saurischia</taxon>
        <taxon>Theropoda</taxon>
        <taxon>Coelurosauria</taxon>
        <taxon>Aves</taxon>
        <taxon>Neognathae</taxon>
        <taxon>Neoaves</taxon>
        <taxon>Telluraves</taxon>
        <taxon>Australaves</taxon>
        <taxon>Passeriformes</taxon>
        <taxon>Passeroidea</taxon>
        <taxon>Estrildidae</taxon>
        <taxon>Estrildinae</taxon>
        <taxon>Lonchura</taxon>
    </lineage>
</organism>
<dbReference type="EMBL" id="MUZQ01000120">
    <property type="protein sequence ID" value="OWK57657.1"/>
    <property type="molecule type" value="Genomic_DNA"/>
</dbReference>
<dbReference type="GO" id="GO:0051216">
    <property type="term" value="P:cartilage development"/>
    <property type="evidence" value="ECO:0007669"/>
    <property type="project" value="UniProtKB-KW"/>
</dbReference>
<dbReference type="GO" id="GO:0001649">
    <property type="term" value="P:osteoblast differentiation"/>
    <property type="evidence" value="ECO:0007669"/>
    <property type="project" value="TreeGrafter"/>
</dbReference>
<evidence type="ECO:0000256" key="1">
    <source>
        <dbReference type="ARBA" id="ARBA00004613"/>
    </source>
</evidence>
<dbReference type="GO" id="GO:0005615">
    <property type="term" value="C:extracellular space"/>
    <property type="evidence" value="ECO:0007669"/>
    <property type="project" value="TreeGrafter"/>
</dbReference>
<feature type="signal peptide" evidence="10">
    <location>
        <begin position="1"/>
        <end position="26"/>
    </location>
</feature>
<dbReference type="GO" id="GO:0009953">
    <property type="term" value="P:dorsal/ventral pattern formation"/>
    <property type="evidence" value="ECO:0007669"/>
    <property type="project" value="TreeGrafter"/>
</dbReference>
<evidence type="ECO:0000256" key="3">
    <source>
        <dbReference type="ARBA" id="ARBA00022473"/>
    </source>
</evidence>
<keyword evidence="5 10" id="KW-0732">Signal</keyword>
<comment type="similarity">
    <text evidence="2">Belongs to the noggin family.</text>
</comment>